<feature type="binding site" evidence="6">
    <location>
        <position position="172"/>
    </location>
    <ligand>
        <name>S-adenosyl-L-methionine</name>
        <dbReference type="ChEBI" id="CHEBI:59789"/>
    </ligand>
</feature>
<evidence type="ECO:0000256" key="5">
    <source>
        <dbReference type="ARBA" id="ARBA00022691"/>
    </source>
</evidence>
<dbReference type="PIRSF" id="PIRSF000401">
    <property type="entry name" value="RPL11_MTase"/>
    <property type="match status" value="1"/>
</dbReference>
<evidence type="ECO:0000256" key="1">
    <source>
        <dbReference type="ARBA" id="ARBA00009741"/>
    </source>
</evidence>
<dbReference type="PANTHER" id="PTHR43648:SF1">
    <property type="entry name" value="ELECTRON TRANSFER FLAVOPROTEIN BETA SUBUNIT LYSINE METHYLTRANSFERASE"/>
    <property type="match status" value="1"/>
</dbReference>
<keyword evidence="3 6" id="KW-0489">Methyltransferase</keyword>
<keyword evidence="8" id="KW-1185">Reference proteome</keyword>
<feature type="binding site" evidence="6">
    <location>
        <position position="214"/>
    </location>
    <ligand>
        <name>S-adenosyl-L-methionine</name>
        <dbReference type="ChEBI" id="CHEBI:59789"/>
    </ligand>
</feature>
<gene>
    <name evidence="6" type="primary">prmA</name>
    <name evidence="7" type="ORF">C4S77_12700</name>
</gene>
<evidence type="ECO:0000256" key="4">
    <source>
        <dbReference type="ARBA" id="ARBA00022679"/>
    </source>
</evidence>
<keyword evidence="7" id="KW-0689">Ribosomal protein</keyword>
<comment type="subcellular location">
    <subcellularLocation>
        <location evidence="6">Cytoplasm</location>
    </subcellularLocation>
</comment>
<dbReference type="Proteomes" id="UP000238042">
    <property type="component" value="Unassembled WGS sequence"/>
</dbReference>
<dbReference type="SUPFAM" id="SSF53335">
    <property type="entry name" value="S-adenosyl-L-methionine-dependent methyltransferases"/>
    <property type="match status" value="1"/>
</dbReference>
<dbReference type="HAMAP" id="MF_00735">
    <property type="entry name" value="Methyltr_PrmA"/>
    <property type="match status" value="1"/>
</dbReference>
<dbReference type="GO" id="GO:0005737">
    <property type="term" value="C:cytoplasm"/>
    <property type="evidence" value="ECO:0007669"/>
    <property type="project" value="UniProtKB-SubCell"/>
</dbReference>
<name>A0A2S8A4J9_9FLAO</name>
<dbReference type="InterPro" id="IPR029063">
    <property type="entry name" value="SAM-dependent_MTases_sf"/>
</dbReference>
<dbReference type="GO" id="GO:0008276">
    <property type="term" value="F:protein methyltransferase activity"/>
    <property type="evidence" value="ECO:0007669"/>
    <property type="project" value="UniProtKB-UniRule"/>
</dbReference>
<dbReference type="Pfam" id="PF06325">
    <property type="entry name" value="PrmA"/>
    <property type="match status" value="1"/>
</dbReference>
<accession>A0A2S8A4J9</accession>
<reference evidence="7 8" key="1">
    <citation type="submission" date="2018-02" db="EMBL/GenBank/DDBJ databases">
        <title>Genome sequences of Apibacter spp., gut symbionts of Asian honey bees.</title>
        <authorList>
            <person name="Kwong W.K."/>
            <person name="Steele M.I."/>
            <person name="Moran N.A."/>
        </authorList>
    </citation>
    <scope>NUCLEOTIDE SEQUENCE [LARGE SCALE GENOMIC DNA]</scope>
    <source>
        <strain evidence="8">wkB301</strain>
    </source>
</reference>
<comment type="caution">
    <text evidence="7">The sequence shown here is derived from an EMBL/GenBank/DDBJ whole genome shotgun (WGS) entry which is preliminary data.</text>
</comment>
<dbReference type="Gene3D" id="3.40.50.150">
    <property type="entry name" value="Vaccinia Virus protein VP39"/>
    <property type="match status" value="1"/>
</dbReference>
<protein>
    <recommendedName>
        <fullName evidence="6">Ribosomal protein L11 methyltransferase</fullName>
        <shortName evidence="6">L11 Mtase</shortName>
        <ecNumber evidence="6">2.1.1.-</ecNumber>
    </recommendedName>
</protein>
<comment type="similarity">
    <text evidence="1 6">Belongs to the methyltransferase superfamily. PrmA family.</text>
</comment>
<dbReference type="OrthoDB" id="9785995at2"/>
<comment type="catalytic activity">
    <reaction evidence="6">
        <text>L-lysyl-[protein] + 3 S-adenosyl-L-methionine = N(6),N(6),N(6)-trimethyl-L-lysyl-[protein] + 3 S-adenosyl-L-homocysteine + 3 H(+)</text>
        <dbReference type="Rhea" id="RHEA:54192"/>
        <dbReference type="Rhea" id="RHEA-COMP:9752"/>
        <dbReference type="Rhea" id="RHEA-COMP:13826"/>
        <dbReference type="ChEBI" id="CHEBI:15378"/>
        <dbReference type="ChEBI" id="CHEBI:29969"/>
        <dbReference type="ChEBI" id="CHEBI:57856"/>
        <dbReference type="ChEBI" id="CHEBI:59789"/>
        <dbReference type="ChEBI" id="CHEBI:61961"/>
    </reaction>
</comment>
<keyword evidence="7" id="KW-0687">Ribonucleoprotein</keyword>
<dbReference type="InterPro" id="IPR050078">
    <property type="entry name" value="Ribosomal_L11_MeTrfase_PrmA"/>
</dbReference>
<dbReference type="InterPro" id="IPR004498">
    <property type="entry name" value="Ribosomal_PrmA_MeTrfase"/>
</dbReference>
<keyword evidence="5 6" id="KW-0949">S-adenosyl-L-methionine</keyword>
<dbReference type="PANTHER" id="PTHR43648">
    <property type="entry name" value="ELECTRON TRANSFER FLAVOPROTEIN BETA SUBUNIT LYSINE METHYLTRANSFERASE"/>
    <property type="match status" value="1"/>
</dbReference>
<dbReference type="CDD" id="cd02440">
    <property type="entry name" value="AdoMet_MTases"/>
    <property type="match status" value="1"/>
</dbReference>
<proteinExistence type="inferred from homology"/>
<keyword evidence="2 6" id="KW-0963">Cytoplasm</keyword>
<dbReference type="GO" id="GO:0005840">
    <property type="term" value="C:ribosome"/>
    <property type="evidence" value="ECO:0007669"/>
    <property type="project" value="UniProtKB-KW"/>
</dbReference>
<dbReference type="AlphaFoldDB" id="A0A2S8A4J9"/>
<feature type="binding site" evidence="6">
    <location>
        <position position="150"/>
    </location>
    <ligand>
        <name>S-adenosyl-L-methionine</name>
        <dbReference type="ChEBI" id="CHEBI:59789"/>
    </ligand>
</feature>
<evidence type="ECO:0000313" key="7">
    <source>
        <dbReference type="EMBL" id="PQL89493.1"/>
    </source>
</evidence>
<organism evidence="7 8">
    <name type="scientific">Apibacter adventoris</name>
    <dbReference type="NCBI Taxonomy" id="1679466"/>
    <lineage>
        <taxon>Bacteria</taxon>
        <taxon>Pseudomonadati</taxon>
        <taxon>Bacteroidota</taxon>
        <taxon>Flavobacteriia</taxon>
        <taxon>Flavobacteriales</taxon>
        <taxon>Weeksellaceae</taxon>
        <taxon>Apibacter</taxon>
    </lineage>
</organism>
<keyword evidence="4 6" id="KW-0808">Transferase</keyword>
<dbReference type="GO" id="GO:0032259">
    <property type="term" value="P:methylation"/>
    <property type="evidence" value="ECO:0007669"/>
    <property type="project" value="UniProtKB-KW"/>
</dbReference>
<dbReference type="EMBL" id="PSZM01000047">
    <property type="protein sequence ID" value="PQL89493.1"/>
    <property type="molecule type" value="Genomic_DNA"/>
</dbReference>
<evidence type="ECO:0000256" key="3">
    <source>
        <dbReference type="ARBA" id="ARBA00022603"/>
    </source>
</evidence>
<evidence type="ECO:0000256" key="2">
    <source>
        <dbReference type="ARBA" id="ARBA00022490"/>
    </source>
</evidence>
<dbReference type="NCBIfam" id="NF001785">
    <property type="entry name" value="PRK00517.2-2"/>
    <property type="match status" value="1"/>
</dbReference>
<comment type="function">
    <text evidence="6">Methylates ribosomal protein L11.</text>
</comment>
<feature type="binding site" evidence="6">
    <location>
        <position position="129"/>
    </location>
    <ligand>
        <name>S-adenosyl-L-methionine</name>
        <dbReference type="ChEBI" id="CHEBI:59789"/>
    </ligand>
</feature>
<evidence type="ECO:0000256" key="6">
    <source>
        <dbReference type="HAMAP-Rule" id="MF_00735"/>
    </source>
</evidence>
<sequence>MMKYTEYQFIVKPLDPWKDILIAYLAELPFESFIDTEDGFLTYVKTDQDNEEQVKKLPILSSSDVQIIYKRKNVPDINWNEEWEKNFSPINIENKIYLHANFHPKKDTIPYQILIQPKMSFGTGHHETTYNMLHAMLSMDFQGKSVLDMGCGTGVLAIFAKMKGAGYVEAIDIDEWSYENSIENAQKNLVEITVRLGDTNILKEETMFDVILANINKNILLQDIKTYSKYLKPQGKLLVSGIYNHDYEDIIVESSKYGLKFEQKWGKNNWISILLNHDL</sequence>
<evidence type="ECO:0000313" key="8">
    <source>
        <dbReference type="Proteomes" id="UP000238042"/>
    </source>
</evidence>
<dbReference type="EC" id="2.1.1.-" evidence="6"/>